<dbReference type="SUPFAM" id="SSF52206">
    <property type="entry name" value="Hypothetical protein MTH538"/>
    <property type="match status" value="1"/>
</dbReference>
<comment type="caution">
    <text evidence="2">The sequence shown here is derived from an EMBL/GenBank/DDBJ whole genome shotgun (WGS) entry which is preliminary data.</text>
</comment>
<evidence type="ECO:0000313" key="3">
    <source>
        <dbReference type="Proteomes" id="UP000282656"/>
    </source>
</evidence>
<dbReference type="EMBL" id="RAWM01000013">
    <property type="protein sequence ID" value="RKH71735.1"/>
    <property type="molecule type" value="Genomic_DNA"/>
</dbReference>
<dbReference type="OrthoDB" id="9811746at2"/>
<keyword evidence="3" id="KW-1185">Reference proteome</keyword>
<organism evidence="2 3">
    <name type="scientific">Corallococcus interemptor</name>
    <dbReference type="NCBI Taxonomy" id="2316720"/>
    <lineage>
        <taxon>Bacteria</taxon>
        <taxon>Pseudomonadati</taxon>
        <taxon>Myxococcota</taxon>
        <taxon>Myxococcia</taxon>
        <taxon>Myxococcales</taxon>
        <taxon>Cystobacterineae</taxon>
        <taxon>Myxococcaceae</taxon>
        <taxon>Corallococcus</taxon>
    </lineage>
</organism>
<sequence length="163" mass="18298">MARRVFYSFHFDNDFWRTQQVRNINALEGQTLVAANTWEEVKKKGDASIQKWIDDQMVGKSCVVVLVGSETASRKWVQYEIKKGWSEGKGVLGIRINKLLNKDGKSSAPGANPFDLLNIKGKSFSQIASLKTPSGVDSKAAYADIAKNIEAWVEEAIKIREKY</sequence>
<dbReference type="Gene3D" id="3.40.50.9200">
    <property type="entry name" value="Hypothetical protein MTH538"/>
    <property type="match status" value="1"/>
</dbReference>
<dbReference type="InterPro" id="IPR015032">
    <property type="entry name" value="ThsB__TIR-like_domain"/>
</dbReference>
<dbReference type="RefSeq" id="WP_121724447.1">
    <property type="nucleotide sequence ID" value="NZ_RAWM01000013.1"/>
</dbReference>
<gene>
    <name evidence="2" type="ORF">D7X96_07350</name>
</gene>
<dbReference type="InterPro" id="IPR036490">
    <property type="entry name" value="ThsB_TIR-like_sf"/>
</dbReference>
<name>A0A3A8QZ59_9BACT</name>
<evidence type="ECO:0000313" key="2">
    <source>
        <dbReference type="EMBL" id="RKH71735.1"/>
    </source>
</evidence>
<dbReference type="Proteomes" id="UP000282656">
    <property type="component" value="Unassembled WGS sequence"/>
</dbReference>
<dbReference type="Pfam" id="PF08937">
    <property type="entry name" value="ThsB_TIR"/>
    <property type="match status" value="1"/>
</dbReference>
<protein>
    <submittedName>
        <fullName evidence="2">Molecular chaperone Tir</fullName>
    </submittedName>
</protein>
<evidence type="ECO:0000259" key="1">
    <source>
        <dbReference type="Pfam" id="PF08937"/>
    </source>
</evidence>
<feature type="domain" description="Thoeris protein ThsB TIR-like" evidence="1">
    <location>
        <begin position="6"/>
        <end position="98"/>
    </location>
</feature>
<dbReference type="AlphaFoldDB" id="A0A3A8QZ59"/>
<reference evidence="3" key="1">
    <citation type="submission" date="2018-09" db="EMBL/GenBank/DDBJ databases">
        <authorList>
            <person name="Livingstone P.G."/>
            <person name="Whitworth D.E."/>
        </authorList>
    </citation>
    <scope>NUCLEOTIDE SEQUENCE [LARGE SCALE GENOMIC DNA]</scope>
    <source>
        <strain evidence="3">AB047A</strain>
    </source>
</reference>
<accession>A0A3A8QZ59</accession>
<proteinExistence type="predicted"/>